<feature type="compositionally biased region" description="Basic and acidic residues" evidence="2">
    <location>
        <begin position="24"/>
        <end position="33"/>
    </location>
</feature>
<evidence type="ECO:0000256" key="2">
    <source>
        <dbReference type="SAM" id="MobiDB-lite"/>
    </source>
</evidence>
<sequence length="845" mass="92753">MTTPIAQIQLEQEASKNPPKQHTRLSDLVEKTKGTKSWVSPFRTDAKAASPKRESYPPQIVADVKPEDVDNAEEETILDHDDANATVDPIESESVLDASDISIKGSTAEDNQEEQPEPATDVLPQDAEEEVADKDTQSGDIPQDEGSQAEQEEEQAPEAQEEQVSESQEAKEDDKVDNVEAKKDVADKKVTKQTQQAIKDTEEGAKAVKEAQAKLKEAELKLLKEPVVITPDLLQPPAEDDAEKTLKDKPLLLNRYKQNKEIAESSLQKKDVENPDQVVDLGGGLLLTQAQIYSIAQARVKPLLGKIDKQVDLNLKADELKKRQTEQQYHEQKDLQQSKNLEKYQTQLTRENNIIVARFDTDIAALSSTILSNATLLEEFATQTRKEIDDLGTKALAEEEKLAEEHETNKTKLEENAKQYKEDLETKLLNATTGQEDEKTKIEELKVKVEEEKAIADDLEEKAFDKNEALNAKRAELEELVAEEAKLQATVDESEQFQKECDAKAAALSVDHTKSTKKLEKLQSHVSALGSAIEKHASKIGFLTGAAVASREVKRKHNESLKSEWLAEKARIRSEVAKANERKTLEAELERERLAKEKEIERQQKEEQYAQEKLDRAEEEKRLKEDVAELQRVKQLKKEKSKLSKKLASTGSFFAGGVATGAAIGAATGAAAGSAAGAAASGAGAAASGASKVVSSSTNTASKGASDAAQVGNGAKKTADIKRNESFASNSPEIKIDDETLNKDAKPLFTEVVEDVPTTTSKADEDIKKKNRLSFLGSIKRKASLGSKKEPEKKEPATGVVPASSSIAKDNDDGEYEEVSTLETISDAEYEAHKDDPNYFIVDPK</sequence>
<organism evidence="3 4">
    <name type="scientific">Komagataella phaffii (strain GS115 / ATCC 20864)</name>
    <name type="common">Yeast</name>
    <name type="synonym">Pichia pastoris</name>
    <dbReference type="NCBI Taxonomy" id="644223"/>
    <lineage>
        <taxon>Eukaryota</taxon>
        <taxon>Fungi</taxon>
        <taxon>Dikarya</taxon>
        <taxon>Ascomycota</taxon>
        <taxon>Saccharomycotina</taxon>
        <taxon>Pichiomycetes</taxon>
        <taxon>Pichiales</taxon>
        <taxon>Pichiaceae</taxon>
        <taxon>Komagataella</taxon>
    </lineage>
</organism>
<feature type="region of interest" description="Disordered" evidence="2">
    <location>
        <begin position="597"/>
        <end position="629"/>
    </location>
</feature>
<feature type="region of interest" description="Disordered" evidence="2">
    <location>
        <begin position="784"/>
        <end position="817"/>
    </location>
</feature>
<feature type="region of interest" description="Disordered" evidence="2">
    <location>
        <begin position="669"/>
        <end position="741"/>
    </location>
</feature>
<keyword evidence="1" id="KW-0175">Coiled coil</keyword>
<gene>
    <name evidence="3" type="ordered locus">PAS_chr4_0320</name>
</gene>
<dbReference type="eggNOG" id="ENOG502QTZX">
    <property type="taxonomic scope" value="Eukaryota"/>
</dbReference>
<reference evidence="3 4" key="1">
    <citation type="journal article" date="2009" name="Nat. Biotechnol.">
        <title>Genome sequence of the recombinant protein production host Pichia pastoris.</title>
        <authorList>
            <person name="De Schutter K."/>
            <person name="Lin Y.C."/>
            <person name="Tiels P."/>
            <person name="Van Hecke A."/>
            <person name="Glinka S."/>
            <person name="Weber-Lehmann J."/>
            <person name="Rouze P."/>
            <person name="Van de Peer Y."/>
            <person name="Callewaert N."/>
        </authorList>
    </citation>
    <scope>NUCLEOTIDE SEQUENCE [LARGE SCALE GENOMIC DNA]</scope>
    <source>
        <strain evidence="4">GS115 / ATCC 20864</strain>
    </source>
</reference>
<feature type="compositionally biased region" description="Low complexity" evidence="2">
    <location>
        <begin position="669"/>
        <end position="698"/>
    </location>
</feature>
<evidence type="ECO:0000313" key="4">
    <source>
        <dbReference type="Proteomes" id="UP000000314"/>
    </source>
</evidence>
<dbReference type="InParanoid" id="C4R7I8"/>
<feature type="compositionally biased region" description="Basic and acidic residues" evidence="2">
    <location>
        <begin position="168"/>
        <end position="190"/>
    </location>
</feature>
<dbReference type="EMBL" id="FN392322">
    <property type="protein sequence ID" value="CAY71563.1"/>
    <property type="molecule type" value="Genomic_DNA"/>
</dbReference>
<evidence type="ECO:0000313" key="3">
    <source>
        <dbReference type="EMBL" id="CAY71563.1"/>
    </source>
</evidence>
<dbReference type="RefSeq" id="XP_002493742.1">
    <property type="nucleotide sequence ID" value="XM_002493697.1"/>
</dbReference>
<dbReference type="OrthoDB" id="4070583at2759"/>
<evidence type="ECO:0000256" key="1">
    <source>
        <dbReference type="SAM" id="Coils"/>
    </source>
</evidence>
<dbReference type="Pfam" id="PF12757">
    <property type="entry name" value="Eisosome1"/>
    <property type="match status" value="1"/>
</dbReference>
<accession>C4R7I8</accession>
<feature type="region of interest" description="Disordered" evidence="2">
    <location>
        <begin position="1"/>
        <end position="207"/>
    </location>
</feature>
<keyword evidence="4" id="KW-1185">Reference proteome</keyword>
<proteinExistence type="predicted"/>
<feature type="coiled-coil region" evidence="1">
    <location>
        <begin position="396"/>
        <end position="500"/>
    </location>
</feature>
<name>C4R7I8_KOMPG</name>
<feature type="compositionally biased region" description="Polar residues" evidence="2">
    <location>
        <begin position="1"/>
        <end position="12"/>
    </location>
</feature>
<dbReference type="AlphaFoldDB" id="C4R7I8"/>
<dbReference type="Proteomes" id="UP000000314">
    <property type="component" value="Chromosome 4"/>
</dbReference>
<dbReference type="InterPro" id="IPR024527">
    <property type="entry name" value="Eisosome1"/>
</dbReference>
<dbReference type="GeneID" id="8200762"/>
<dbReference type="OMA" id="TEEEIMY"/>
<feature type="compositionally biased region" description="Basic and acidic residues" evidence="2">
    <location>
        <begin position="787"/>
        <end position="796"/>
    </location>
</feature>
<dbReference type="HOGENOM" id="CLU_337098_0_0_1"/>
<feature type="compositionally biased region" description="Acidic residues" evidence="2">
    <location>
        <begin position="150"/>
        <end position="164"/>
    </location>
</feature>
<dbReference type="SMR" id="C4R7I8"/>
<protein>
    <submittedName>
        <fullName evidence="3">Uncharacterized protein</fullName>
    </submittedName>
</protein>
<dbReference type="KEGG" id="ppa:PAS_chr4_0320"/>